<dbReference type="InterPro" id="IPR011006">
    <property type="entry name" value="CheY-like_superfamily"/>
</dbReference>
<name>A0A5C4T4M0_9BACL</name>
<dbReference type="PANTHER" id="PTHR48111">
    <property type="entry name" value="REGULATOR OF RPOS"/>
    <property type="match status" value="1"/>
</dbReference>
<evidence type="ECO:0000256" key="4">
    <source>
        <dbReference type="ARBA" id="ARBA00023015"/>
    </source>
</evidence>
<keyword evidence="5 8" id="KW-0238">DNA-binding</keyword>
<dbReference type="GO" id="GO:0005829">
    <property type="term" value="C:cytosol"/>
    <property type="evidence" value="ECO:0007669"/>
    <property type="project" value="TreeGrafter"/>
</dbReference>
<dbReference type="FunFam" id="3.40.50.2300:FF:000001">
    <property type="entry name" value="DNA-binding response regulator PhoB"/>
    <property type="match status" value="1"/>
</dbReference>
<dbReference type="RefSeq" id="WP_139604425.1">
    <property type="nucleotide sequence ID" value="NZ_VDCQ01000034.1"/>
</dbReference>
<keyword evidence="12" id="KW-1185">Reference proteome</keyword>
<dbReference type="Pfam" id="PF00072">
    <property type="entry name" value="Response_reg"/>
    <property type="match status" value="1"/>
</dbReference>
<evidence type="ECO:0000256" key="6">
    <source>
        <dbReference type="ARBA" id="ARBA00023163"/>
    </source>
</evidence>
<reference evidence="11 12" key="1">
    <citation type="submission" date="2019-05" db="EMBL/GenBank/DDBJ databases">
        <title>We sequenced the genome of Paenibacillus hemerocallicola KCTC 33185 for further insight into its adaptation and study the phylogeny of Paenibacillus.</title>
        <authorList>
            <person name="Narsing Rao M.P."/>
        </authorList>
    </citation>
    <scope>NUCLEOTIDE SEQUENCE [LARGE SCALE GENOMIC DNA]</scope>
    <source>
        <strain evidence="11 12">KCTC 33185</strain>
    </source>
</reference>
<dbReference type="Pfam" id="PF00486">
    <property type="entry name" value="Trans_reg_C"/>
    <property type="match status" value="1"/>
</dbReference>
<dbReference type="GO" id="GO:0006355">
    <property type="term" value="P:regulation of DNA-templated transcription"/>
    <property type="evidence" value="ECO:0007669"/>
    <property type="project" value="InterPro"/>
</dbReference>
<feature type="domain" description="OmpR/PhoB-type" evidence="10">
    <location>
        <begin position="126"/>
        <end position="227"/>
    </location>
</feature>
<gene>
    <name evidence="11" type="ORF">FE784_22170</name>
</gene>
<dbReference type="Gene3D" id="3.40.50.2300">
    <property type="match status" value="1"/>
</dbReference>
<dbReference type="Proteomes" id="UP000307943">
    <property type="component" value="Unassembled WGS sequence"/>
</dbReference>
<comment type="caution">
    <text evidence="11">The sequence shown here is derived from an EMBL/GenBank/DDBJ whole genome shotgun (WGS) entry which is preliminary data.</text>
</comment>
<dbReference type="GO" id="GO:0032993">
    <property type="term" value="C:protein-DNA complex"/>
    <property type="evidence" value="ECO:0007669"/>
    <property type="project" value="TreeGrafter"/>
</dbReference>
<keyword evidence="4" id="KW-0805">Transcription regulation</keyword>
<protein>
    <submittedName>
        <fullName evidence="11">Response regulator transcription factor</fullName>
    </submittedName>
</protein>
<feature type="modified residue" description="4-aspartylphosphate" evidence="7">
    <location>
        <position position="52"/>
    </location>
</feature>
<keyword evidence="2 7" id="KW-0597">Phosphoprotein</keyword>
<dbReference type="Gene3D" id="1.10.10.10">
    <property type="entry name" value="Winged helix-like DNA-binding domain superfamily/Winged helix DNA-binding domain"/>
    <property type="match status" value="1"/>
</dbReference>
<dbReference type="InterPro" id="IPR036388">
    <property type="entry name" value="WH-like_DNA-bd_sf"/>
</dbReference>
<organism evidence="11 12">
    <name type="scientific">Paenibacillus hemerocallicola</name>
    <dbReference type="NCBI Taxonomy" id="1172614"/>
    <lineage>
        <taxon>Bacteria</taxon>
        <taxon>Bacillati</taxon>
        <taxon>Bacillota</taxon>
        <taxon>Bacilli</taxon>
        <taxon>Bacillales</taxon>
        <taxon>Paenibacillaceae</taxon>
        <taxon>Paenibacillus</taxon>
    </lineage>
</organism>
<dbReference type="GO" id="GO:0000156">
    <property type="term" value="F:phosphorelay response regulator activity"/>
    <property type="evidence" value="ECO:0007669"/>
    <property type="project" value="TreeGrafter"/>
</dbReference>
<dbReference type="FunFam" id="1.10.10.10:FF:000018">
    <property type="entry name" value="DNA-binding response regulator ResD"/>
    <property type="match status" value="1"/>
</dbReference>
<dbReference type="InterPro" id="IPR039420">
    <property type="entry name" value="WalR-like"/>
</dbReference>
<dbReference type="PROSITE" id="PS51755">
    <property type="entry name" value="OMPR_PHOB"/>
    <property type="match status" value="1"/>
</dbReference>
<dbReference type="OrthoDB" id="9802426at2"/>
<accession>A0A5C4T4M0</accession>
<evidence type="ECO:0000256" key="3">
    <source>
        <dbReference type="ARBA" id="ARBA00023012"/>
    </source>
</evidence>
<evidence type="ECO:0000256" key="1">
    <source>
        <dbReference type="ARBA" id="ARBA00004496"/>
    </source>
</evidence>
<dbReference type="SUPFAM" id="SSF52172">
    <property type="entry name" value="CheY-like"/>
    <property type="match status" value="1"/>
</dbReference>
<dbReference type="PROSITE" id="PS50110">
    <property type="entry name" value="RESPONSE_REGULATORY"/>
    <property type="match status" value="1"/>
</dbReference>
<dbReference type="GO" id="GO:0000976">
    <property type="term" value="F:transcription cis-regulatory region binding"/>
    <property type="evidence" value="ECO:0007669"/>
    <property type="project" value="TreeGrafter"/>
</dbReference>
<sequence>MKTILVVDDEEKIRDVVTSYLRKEGFQAVEAATASQALQTLQNRSIDLVILDLMLPDMEGELVCQTIRTLNSVPILMLTAKASEQNRIKGLSIGADDYLTKPFDPREVVARVRAILRRTDDGFLLADRLSFNHGHLEIDSLRHSVTCHGEPVSLTPNEYKLLLALAKYPQRHFTREELVEKVLGYEFEGDIRTIDQHVKNIRHKIEADPKSPRYIVTVYGSGYRFAGGVAK</sequence>
<evidence type="ECO:0000256" key="8">
    <source>
        <dbReference type="PROSITE-ProRule" id="PRU01091"/>
    </source>
</evidence>
<feature type="DNA-binding region" description="OmpR/PhoB-type" evidence="8">
    <location>
        <begin position="126"/>
        <end position="227"/>
    </location>
</feature>
<evidence type="ECO:0000259" key="10">
    <source>
        <dbReference type="PROSITE" id="PS51755"/>
    </source>
</evidence>
<keyword evidence="6" id="KW-0804">Transcription</keyword>
<dbReference type="SMART" id="SM00448">
    <property type="entry name" value="REC"/>
    <property type="match status" value="1"/>
</dbReference>
<evidence type="ECO:0000313" key="11">
    <source>
        <dbReference type="EMBL" id="TNJ64021.1"/>
    </source>
</evidence>
<keyword evidence="3" id="KW-0902">Two-component regulatory system</keyword>
<dbReference type="InterPro" id="IPR001867">
    <property type="entry name" value="OmpR/PhoB-type_DNA-bd"/>
</dbReference>
<dbReference type="Gene3D" id="6.10.250.690">
    <property type="match status" value="1"/>
</dbReference>
<dbReference type="AlphaFoldDB" id="A0A5C4T4M0"/>
<dbReference type="CDD" id="cd00383">
    <property type="entry name" value="trans_reg_C"/>
    <property type="match status" value="1"/>
</dbReference>
<evidence type="ECO:0000259" key="9">
    <source>
        <dbReference type="PROSITE" id="PS50110"/>
    </source>
</evidence>
<dbReference type="PANTHER" id="PTHR48111:SF73">
    <property type="entry name" value="ALKALINE PHOSPHATASE SYNTHESIS TRANSCRIPTIONAL REGULATORY PROTEIN PHOP"/>
    <property type="match status" value="1"/>
</dbReference>
<dbReference type="EMBL" id="VDCQ01000034">
    <property type="protein sequence ID" value="TNJ64021.1"/>
    <property type="molecule type" value="Genomic_DNA"/>
</dbReference>
<feature type="domain" description="Response regulatory" evidence="9">
    <location>
        <begin position="3"/>
        <end position="116"/>
    </location>
</feature>
<dbReference type="SMART" id="SM00862">
    <property type="entry name" value="Trans_reg_C"/>
    <property type="match status" value="1"/>
</dbReference>
<evidence type="ECO:0000313" key="12">
    <source>
        <dbReference type="Proteomes" id="UP000307943"/>
    </source>
</evidence>
<evidence type="ECO:0000256" key="2">
    <source>
        <dbReference type="ARBA" id="ARBA00022553"/>
    </source>
</evidence>
<proteinExistence type="predicted"/>
<dbReference type="InterPro" id="IPR001789">
    <property type="entry name" value="Sig_transdc_resp-reg_receiver"/>
</dbReference>
<comment type="subcellular location">
    <subcellularLocation>
        <location evidence="1">Cytoplasm</location>
    </subcellularLocation>
</comment>
<evidence type="ECO:0000256" key="5">
    <source>
        <dbReference type="ARBA" id="ARBA00023125"/>
    </source>
</evidence>
<evidence type="ECO:0000256" key="7">
    <source>
        <dbReference type="PROSITE-ProRule" id="PRU00169"/>
    </source>
</evidence>